<gene>
    <name evidence="3" type="ORF">M1L60_39075</name>
</gene>
<keyword evidence="4" id="KW-1185">Reference proteome</keyword>
<keyword evidence="2" id="KW-0812">Transmembrane</keyword>
<feature type="transmembrane region" description="Helical" evidence="2">
    <location>
        <begin position="43"/>
        <end position="63"/>
    </location>
</feature>
<comment type="caution">
    <text evidence="3">The sequence shown here is derived from an EMBL/GenBank/DDBJ whole genome shotgun (WGS) entry which is preliminary data.</text>
</comment>
<keyword evidence="2" id="KW-0472">Membrane</keyword>
<keyword evidence="2" id="KW-1133">Transmembrane helix</keyword>
<dbReference type="Proteomes" id="UP001523369">
    <property type="component" value="Unassembled WGS sequence"/>
</dbReference>
<dbReference type="RefSeq" id="WP_253242625.1">
    <property type="nucleotide sequence ID" value="NZ_JAMYJR010000048.1"/>
</dbReference>
<evidence type="ECO:0000313" key="4">
    <source>
        <dbReference type="Proteomes" id="UP001523369"/>
    </source>
</evidence>
<name>A0ABT1E0E3_9ACTN</name>
<evidence type="ECO:0000256" key="1">
    <source>
        <dbReference type="SAM" id="MobiDB-lite"/>
    </source>
</evidence>
<proteinExistence type="predicted"/>
<evidence type="ECO:0000256" key="2">
    <source>
        <dbReference type="SAM" id="Phobius"/>
    </source>
</evidence>
<evidence type="ECO:0000313" key="3">
    <source>
        <dbReference type="EMBL" id="MCO8276599.1"/>
    </source>
</evidence>
<evidence type="ECO:0008006" key="5">
    <source>
        <dbReference type="Google" id="ProtNLM"/>
    </source>
</evidence>
<dbReference type="EMBL" id="JAMYJR010000048">
    <property type="protein sequence ID" value="MCO8276599.1"/>
    <property type="molecule type" value="Genomic_DNA"/>
</dbReference>
<feature type="region of interest" description="Disordered" evidence="1">
    <location>
        <begin position="439"/>
        <end position="464"/>
    </location>
</feature>
<sequence>MTGNTESTLKNVLEAEAGMLDVTDDPWSGFERRERNHKRRRRAVAAGVVVALAAAGGVQAGLVPLPGWAPGIQVAGFNAALAEGPVRGSLAGDKALLEGVRQEIKDVEDPDETWRVADREAIKFVYAADVGNERLVLALVPLRFGFLEDNSLIWYTGEAGAPASKLTESGRTDGGDSVVTYGGTTADRPGTLVVVGPRGSTVSVSQGFRYTPEGTVEHGPAQVQPAGTGLAELTVPPSPTPVEMKVTVTSGPDTIYDGNANLGWAGNSPTGLPELSDATLAAALGDRDLDRAILRSWVNHALSDARLGPDGTAVTVRWTGTVNGQPAALFTIQPRGGGVLAYAIHGVETSYRQDLRLLLPVPGVAERPIAWRMRAEGKDDRTDRVIVTAPVGAERVELQIGGAAPVAVALDGTGAGTAAVPGSAEARVTAYGKNGSIMGSTPVPPFETDSGGLPGDTEKTRVVG</sequence>
<accession>A0ABT1E0E3</accession>
<reference evidence="3 4" key="1">
    <citation type="submission" date="2022-06" db="EMBL/GenBank/DDBJ databases">
        <title>New Species of the Genus Actinoplanes, ActinopZanes ferrugineus.</title>
        <authorList>
            <person name="Ding P."/>
        </authorList>
    </citation>
    <scope>NUCLEOTIDE SEQUENCE [LARGE SCALE GENOMIC DNA]</scope>
    <source>
        <strain evidence="3 4">TRM88003</strain>
    </source>
</reference>
<organism evidence="3 4">
    <name type="scientific">Paractinoplanes aksuensis</name>
    <dbReference type="NCBI Taxonomy" id="2939490"/>
    <lineage>
        <taxon>Bacteria</taxon>
        <taxon>Bacillati</taxon>
        <taxon>Actinomycetota</taxon>
        <taxon>Actinomycetes</taxon>
        <taxon>Micromonosporales</taxon>
        <taxon>Micromonosporaceae</taxon>
        <taxon>Paractinoplanes</taxon>
    </lineage>
</organism>
<protein>
    <recommendedName>
        <fullName evidence="5">DUF4179 domain-containing protein</fullName>
    </recommendedName>
</protein>